<reference evidence="6 7" key="1">
    <citation type="journal article" date="2012" name="J. Bacteriol.">
        <title>Draft Genome Sequences of Four Axenic Mycoplasma genitalium Strains Isolated from Denmark, Japan, and Australia.</title>
        <authorList>
            <person name="McGowin C.L."/>
            <person name="Ma L."/>
            <person name="Jensen J.S."/>
            <person name="Mancuso M.M."/>
            <person name="Hamasuna R."/>
            <person name="Adegboye D."/>
            <person name="Martin D.H."/>
        </authorList>
    </citation>
    <scope>NUCLEOTIDE SEQUENCE [LARGE SCALE GENOMIC DNA]</scope>
    <source>
        <strain evidence="6 7">M6320</strain>
    </source>
</reference>
<organism evidence="6 7">
    <name type="scientific">Mycoplasmoides genitalium M6320</name>
    <dbReference type="NCBI Taxonomy" id="662945"/>
    <lineage>
        <taxon>Bacteria</taxon>
        <taxon>Bacillati</taxon>
        <taxon>Mycoplasmatota</taxon>
        <taxon>Mycoplasmoidales</taxon>
        <taxon>Mycoplasmoidaceae</taxon>
        <taxon>Mycoplasmoides</taxon>
    </lineage>
</organism>
<gene>
    <name evidence="6" type="ORF">CM1_01495</name>
</gene>
<feature type="domain" description="tRNA/rRNA methyltransferase SpoU type" evidence="4">
    <location>
        <begin position="97"/>
        <end position="238"/>
    </location>
</feature>
<protein>
    <submittedName>
        <fullName evidence="6">RNA methyltransferase</fullName>
    </submittedName>
</protein>
<dbReference type="PANTHER" id="PTHR46429">
    <property type="entry name" value="23S RRNA (GUANOSINE-2'-O-)-METHYLTRANSFERASE RLMB"/>
    <property type="match status" value="1"/>
</dbReference>
<dbReference type="GO" id="GO:0005737">
    <property type="term" value="C:cytoplasm"/>
    <property type="evidence" value="ECO:0007669"/>
    <property type="project" value="UniProtKB-ARBA"/>
</dbReference>
<dbReference type="InterPro" id="IPR029026">
    <property type="entry name" value="tRNA_m1G_MTases_N"/>
</dbReference>
<dbReference type="InterPro" id="IPR001537">
    <property type="entry name" value="SpoU_MeTrfase"/>
</dbReference>
<dbReference type="CDD" id="cd18103">
    <property type="entry name" value="SpoU-like_RlmB"/>
    <property type="match status" value="1"/>
</dbReference>
<dbReference type="Pfam" id="PF00588">
    <property type="entry name" value="SpoU_methylase"/>
    <property type="match status" value="1"/>
</dbReference>
<dbReference type="InterPro" id="IPR004441">
    <property type="entry name" value="rRNA_MeTrfase_TrmH"/>
</dbReference>
<dbReference type="GO" id="GO:0032259">
    <property type="term" value="P:methylation"/>
    <property type="evidence" value="ECO:0007669"/>
    <property type="project" value="UniProtKB-KW"/>
</dbReference>
<dbReference type="RefSeq" id="WP_010869393.1">
    <property type="nucleotide sequence ID" value="NC_018497.1"/>
</dbReference>
<evidence type="ECO:0000313" key="6">
    <source>
        <dbReference type="EMBL" id="AFQ04072.1"/>
    </source>
</evidence>
<evidence type="ECO:0000259" key="5">
    <source>
        <dbReference type="Pfam" id="PF08032"/>
    </source>
</evidence>
<sequence length="242" mass="27708">MKKPRQQSCLFGVKAFEEAINNQVHIKLVNISIRHKKLIPLIEAKKINFQIHSTNWFNNQYRDINHQELVAVLDTNQLLIPLDQLVKVVENKKCSTLVMLDEIQDPYNFGAILRTCLASEVDGIIFKKNNQVPINNTVMKTSMGSVFYQNLVQVANLSYTITKLKEIGFWTVVSTLDPIWKPIDYRKVDFAKKILIVGNEDRGVNQLITKNADCRIKIPMNNKINSLNVSVALGIILFAWKN</sequence>
<dbReference type="SMR" id="A0ABC7ZIU0"/>
<comment type="similarity">
    <text evidence="1">Belongs to the class IV-like SAM-binding methyltransferase superfamily. RNA methyltransferase TrmH family.</text>
</comment>
<evidence type="ECO:0000259" key="4">
    <source>
        <dbReference type="Pfam" id="PF00588"/>
    </source>
</evidence>
<evidence type="ECO:0000313" key="7">
    <source>
        <dbReference type="Proteomes" id="UP000005254"/>
    </source>
</evidence>
<keyword evidence="3" id="KW-0808">Transferase</keyword>
<keyword evidence="2 6" id="KW-0489">Methyltransferase</keyword>
<evidence type="ECO:0000256" key="1">
    <source>
        <dbReference type="ARBA" id="ARBA00007228"/>
    </source>
</evidence>
<dbReference type="NCBIfam" id="TIGR00186">
    <property type="entry name" value="rRNA_methyl_3"/>
    <property type="match status" value="1"/>
</dbReference>
<dbReference type="InterPro" id="IPR029028">
    <property type="entry name" value="Alpha/beta_knot_MTases"/>
</dbReference>
<dbReference type="PANTHER" id="PTHR46429:SF1">
    <property type="entry name" value="23S RRNA (GUANOSINE-2'-O-)-METHYLTRANSFERASE RLMB"/>
    <property type="match status" value="1"/>
</dbReference>
<dbReference type="Proteomes" id="UP000005254">
    <property type="component" value="Chromosome"/>
</dbReference>
<dbReference type="Pfam" id="PF08032">
    <property type="entry name" value="SpoU_sub_bind"/>
    <property type="match status" value="1"/>
</dbReference>
<feature type="domain" description="RNA 2-O ribose methyltransferase substrate binding" evidence="5">
    <location>
        <begin position="10"/>
        <end position="76"/>
    </location>
</feature>
<dbReference type="AlphaFoldDB" id="A0ABC7ZIU0"/>
<dbReference type="Gene3D" id="3.40.1280.10">
    <property type="match status" value="1"/>
</dbReference>
<proteinExistence type="inferred from homology"/>
<dbReference type="InterPro" id="IPR013123">
    <property type="entry name" value="SpoU_subst-bd"/>
</dbReference>
<evidence type="ECO:0000256" key="2">
    <source>
        <dbReference type="ARBA" id="ARBA00022603"/>
    </source>
</evidence>
<dbReference type="GO" id="GO:0008168">
    <property type="term" value="F:methyltransferase activity"/>
    <property type="evidence" value="ECO:0007669"/>
    <property type="project" value="UniProtKB-KW"/>
</dbReference>
<dbReference type="KEGG" id="mgx:CM1_01495"/>
<evidence type="ECO:0000256" key="3">
    <source>
        <dbReference type="ARBA" id="ARBA00022679"/>
    </source>
</evidence>
<dbReference type="EMBL" id="CP003772">
    <property type="protein sequence ID" value="AFQ04072.1"/>
    <property type="molecule type" value="Genomic_DNA"/>
</dbReference>
<accession>A0ABC7ZIU0</accession>
<name>A0ABC7ZIU0_MYCGT</name>
<dbReference type="GeneID" id="99647108"/>
<dbReference type="SUPFAM" id="SSF75217">
    <property type="entry name" value="alpha/beta knot"/>
    <property type="match status" value="1"/>
</dbReference>